<dbReference type="PANTHER" id="PTHR31004:SF2">
    <property type="entry name" value="TRANSMEMBRANE PROTEIN 79A"/>
    <property type="match status" value="1"/>
</dbReference>
<dbReference type="Proteomes" id="UP000007303">
    <property type="component" value="Unassembled WGS sequence"/>
</dbReference>
<dbReference type="OMA" id="DWAEEES"/>
<evidence type="ECO:0000256" key="2">
    <source>
        <dbReference type="SAM" id="Phobius"/>
    </source>
</evidence>
<accession>Q4RLE0</accession>
<reference evidence="4" key="3">
    <citation type="submission" date="2025-05" db="UniProtKB">
        <authorList>
            <consortium name="Ensembl"/>
        </authorList>
    </citation>
    <scope>IDENTIFICATION</scope>
</reference>
<keyword evidence="2" id="KW-0812">Transmembrane</keyword>
<feature type="region of interest" description="Disordered" evidence="1">
    <location>
        <begin position="1"/>
        <end position="72"/>
    </location>
</feature>
<proteinExistence type="predicted"/>
<protein>
    <submittedName>
        <fullName evidence="3">(spotted green pufferfish) hypothetical protein</fullName>
    </submittedName>
</protein>
<dbReference type="EMBL" id="CAAE01015022">
    <property type="protein sequence ID" value="CAG10792.1"/>
    <property type="molecule type" value="Genomic_DNA"/>
</dbReference>
<reference evidence="3" key="2">
    <citation type="submission" date="2004-02" db="EMBL/GenBank/DDBJ databases">
        <authorList>
            <consortium name="Genoscope"/>
            <consortium name="Whitehead Institute Centre for Genome Research"/>
        </authorList>
    </citation>
    <scope>NUCLEOTIDE SEQUENCE</scope>
</reference>
<keyword evidence="2" id="KW-0472">Membrane</keyword>
<name>Q4RLE0_TETNG</name>
<evidence type="ECO:0000313" key="4">
    <source>
        <dbReference type="Ensembl" id="ENSTNIP00000020670.1"/>
    </source>
</evidence>
<keyword evidence="5" id="KW-1185">Reference proteome</keyword>
<reference evidence="3 5" key="1">
    <citation type="journal article" date="2004" name="Nature">
        <title>Genome duplication in the teleost fish Tetraodon nigroviridis reveals the early vertebrate proto-karyotype.</title>
        <authorList>
            <person name="Jaillon O."/>
            <person name="Aury J.-M."/>
            <person name="Brunet F."/>
            <person name="Petit J.-L."/>
            <person name="Stange-Thomann N."/>
            <person name="Mauceli E."/>
            <person name="Bouneau L."/>
            <person name="Fischer C."/>
            <person name="Ozouf-Costaz C."/>
            <person name="Bernot A."/>
            <person name="Nicaud S."/>
            <person name="Jaffe D."/>
            <person name="Fisher S."/>
            <person name="Lutfalla G."/>
            <person name="Dossat C."/>
            <person name="Segurens B."/>
            <person name="Dasilva C."/>
            <person name="Salanoubat M."/>
            <person name="Levy M."/>
            <person name="Boudet N."/>
            <person name="Castellano S."/>
            <person name="Anthouard V."/>
            <person name="Jubin C."/>
            <person name="Castelli V."/>
            <person name="Katinka M."/>
            <person name="Vacherie B."/>
            <person name="Biemont C."/>
            <person name="Skalli Z."/>
            <person name="Cattolico L."/>
            <person name="Poulain J."/>
            <person name="De Berardinis V."/>
            <person name="Cruaud C."/>
            <person name="Duprat S."/>
            <person name="Brottier P."/>
            <person name="Coutanceau J.-P."/>
            <person name="Gouzy J."/>
            <person name="Parra G."/>
            <person name="Lardier G."/>
            <person name="Chapple C."/>
            <person name="McKernan K.J."/>
            <person name="McEwan P."/>
            <person name="Bosak S."/>
            <person name="Kellis M."/>
            <person name="Volff J.-N."/>
            <person name="Guigo R."/>
            <person name="Zody M.C."/>
            <person name="Mesirov J."/>
            <person name="Lindblad-Toh K."/>
            <person name="Birren B."/>
            <person name="Nusbaum C."/>
            <person name="Kahn D."/>
            <person name="Robinson-Rechavi M."/>
            <person name="Laudet V."/>
            <person name="Schachter V."/>
            <person name="Quetier F."/>
            <person name="Saurin W."/>
            <person name="Scarpelli C."/>
            <person name="Wincker P."/>
            <person name="Lander E.S."/>
            <person name="Weissenbach J."/>
            <person name="Roest Crollius H."/>
        </authorList>
    </citation>
    <scope>NUCLEOTIDE SEQUENCE [LARGE SCALE GENOMIC DNA]</scope>
</reference>
<dbReference type="GO" id="GO:0005765">
    <property type="term" value="C:lysosomal membrane"/>
    <property type="evidence" value="ECO:0007669"/>
    <property type="project" value="TreeGrafter"/>
</dbReference>
<feature type="transmembrane region" description="Helical" evidence="2">
    <location>
        <begin position="171"/>
        <end position="192"/>
    </location>
</feature>
<dbReference type="STRING" id="99883.ENSTNIP00000020670"/>
<dbReference type="Ensembl" id="ENSTNIT00000020903.1">
    <property type="protein sequence ID" value="ENSTNIP00000020670.1"/>
    <property type="gene ID" value="ENSTNIG00000017526.1"/>
</dbReference>
<feature type="transmembrane region" description="Helical" evidence="2">
    <location>
        <begin position="137"/>
        <end position="159"/>
    </location>
</feature>
<keyword evidence="2" id="KW-1133">Transmembrane helix</keyword>
<dbReference type="HOGENOM" id="CLU_1331596_0_0_1"/>
<dbReference type="PANTHER" id="PTHR31004">
    <property type="entry name" value="TRANSMEMBRANE PROTEIN 79"/>
    <property type="match status" value="1"/>
</dbReference>
<gene>
    <name evidence="3" type="ORF">GSTENG00032531001</name>
</gene>
<dbReference type="GO" id="GO:0032588">
    <property type="term" value="C:trans-Golgi network membrane"/>
    <property type="evidence" value="ECO:0007669"/>
    <property type="project" value="TreeGrafter"/>
</dbReference>
<dbReference type="GO" id="GO:0045055">
    <property type="term" value="P:regulated exocytosis"/>
    <property type="evidence" value="ECO:0007669"/>
    <property type="project" value="TreeGrafter"/>
</dbReference>
<dbReference type="KEGG" id="tng:GSTEN00032531G001"/>
<feature type="compositionally biased region" description="Basic and acidic residues" evidence="1">
    <location>
        <begin position="21"/>
        <end position="45"/>
    </location>
</feature>
<evidence type="ECO:0000313" key="5">
    <source>
        <dbReference type="Proteomes" id="UP000007303"/>
    </source>
</evidence>
<dbReference type="OrthoDB" id="8887147at2759"/>
<sequence length="206" mass="23035">MYGGGPDLGRAQRESSTNRARWRESMPEGDRWRDDETELQRDDKGNGFLADDEAEGGEESTWNPEKTPLSFTPHVRIVHPSSKEPPEGSEVFLKKDEEEEQQRKPDSAAQFYPDWAEEESRRNLCQQLCGEKVKASLAMVASAIIFPLLVWGGYALLPFDPPVVLSSPLRVMYTLRCSFFATIPILLGMVVLGGGQVTLRHRGAAL</sequence>
<evidence type="ECO:0000256" key="1">
    <source>
        <dbReference type="SAM" id="MobiDB-lite"/>
    </source>
</evidence>
<dbReference type="AlphaFoldDB" id="Q4RLE0"/>
<organism evidence="3">
    <name type="scientific">Tetraodon nigroviridis</name>
    <name type="common">Spotted green pufferfish</name>
    <name type="synonym">Chelonodon nigroviridis</name>
    <dbReference type="NCBI Taxonomy" id="99883"/>
    <lineage>
        <taxon>Eukaryota</taxon>
        <taxon>Metazoa</taxon>
        <taxon>Chordata</taxon>
        <taxon>Craniata</taxon>
        <taxon>Vertebrata</taxon>
        <taxon>Euteleostomi</taxon>
        <taxon>Actinopterygii</taxon>
        <taxon>Neopterygii</taxon>
        <taxon>Teleostei</taxon>
        <taxon>Neoteleostei</taxon>
        <taxon>Acanthomorphata</taxon>
        <taxon>Eupercaria</taxon>
        <taxon>Tetraodontiformes</taxon>
        <taxon>Tetradontoidea</taxon>
        <taxon>Tetraodontidae</taxon>
        <taxon>Tetraodon</taxon>
    </lineage>
</organism>
<evidence type="ECO:0000313" key="3">
    <source>
        <dbReference type="EMBL" id="CAG10792.1"/>
    </source>
</evidence>